<dbReference type="EMBL" id="SDGV01000016">
    <property type="protein sequence ID" value="THB61064.1"/>
    <property type="molecule type" value="Genomic_DNA"/>
</dbReference>
<dbReference type="Proteomes" id="UP000310506">
    <property type="component" value="Unassembled WGS sequence"/>
</dbReference>
<reference evidence="9 10" key="1">
    <citation type="submission" date="2019-01" db="EMBL/GenBank/DDBJ databases">
        <title>Vagococcus silagei sp. nov. isolated from brewer's grain.</title>
        <authorList>
            <person name="Guu J.-R."/>
        </authorList>
    </citation>
    <scope>NUCLEOTIDE SEQUENCE [LARGE SCALE GENOMIC DNA]</scope>
    <source>
        <strain evidence="9 10">2B-2</strain>
    </source>
</reference>
<feature type="transmembrane region" description="Helical" evidence="7">
    <location>
        <begin position="94"/>
        <end position="116"/>
    </location>
</feature>
<feature type="transmembrane region" description="Helical" evidence="7">
    <location>
        <begin position="178"/>
        <end position="198"/>
    </location>
</feature>
<dbReference type="PANTHER" id="PTHR30151:SF0">
    <property type="entry name" value="ABC TRANSPORTER PERMEASE PROTEIN MJ0413-RELATED"/>
    <property type="match status" value="1"/>
</dbReference>
<proteinExistence type="inferred from homology"/>
<dbReference type="OrthoDB" id="9804353at2"/>
<dbReference type="RefSeq" id="WP_136136945.1">
    <property type="nucleotide sequence ID" value="NZ_SDGV01000016.1"/>
</dbReference>
<accession>A0A4S3B1T3</accession>
<evidence type="ECO:0000259" key="8">
    <source>
        <dbReference type="PROSITE" id="PS50928"/>
    </source>
</evidence>
<keyword evidence="3" id="KW-1003">Cell membrane</keyword>
<protein>
    <submittedName>
        <fullName evidence="9">ABC transporter permease</fullName>
    </submittedName>
</protein>
<evidence type="ECO:0000256" key="1">
    <source>
        <dbReference type="ARBA" id="ARBA00004651"/>
    </source>
</evidence>
<keyword evidence="6 7" id="KW-0472">Membrane</keyword>
<evidence type="ECO:0000313" key="10">
    <source>
        <dbReference type="Proteomes" id="UP000310506"/>
    </source>
</evidence>
<dbReference type="Gene3D" id="1.10.3720.10">
    <property type="entry name" value="MetI-like"/>
    <property type="match status" value="1"/>
</dbReference>
<keyword evidence="2 7" id="KW-0813">Transport</keyword>
<evidence type="ECO:0000256" key="6">
    <source>
        <dbReference type="ARBA" id="ARBA00023136"/>
    </source>
</evidence>
<keyword evidence="5 7" id="KW-1133">Transmembrane helix</keyword>
<sequence length="250" mass="28860">MRLGNKKWLSILVAFLVLNLFWWIGSTILQLPILPSPWQVYQHLLLQENHEMSFHIYNSFVRLFWGIFLAVIIGTPIGLLMGRFPKVNDYLDPVVYLTYPIPKIALLPIIMLLFGLGDMSKIILITLIVVFQVILSVRDGVKTIPERYYENYQVLGASEWQMFQDITLPNALASVLNAIRIALGTAIAILFFTEVYGTQYGLGYFIMDAWSRLDYLDMYSGIIVLSLCSFMLFILIDKLESNLLKWRKYS</sequence>
<feature type="transmembrane region" description="Helical" evidence="7">
    <location>
        <begin position="63"/>
        <end position="82"/>
    </location>
</feature>
<dbReference type="CDD" id="cd06261">
    <property type="entry name" value="TM_PBP2"/>
    <property type="match status" value="1"/>
</dbReference>
<evidence type="ECO:0000256" key="7">
    <source>
        <dbReference type="RuleBase" id="RU363032"/>
    </source>
</evidence>
<feature type="transmembrane region" description="Helical" evidence="7">
    <location>
        <begin position="12"/>
        <end position="33"/>
    </location>
</feature>
<evidence type="ECO:0000313" key="9">
    <source>
        <dbReference type="EMBL" id="THB61064.1"/>
    </source>
</evidence>
<organism evidence="9 10">
    <name type="scientific">Vagococcus silagei</name>
    <dbReference type="NCBI Taxonomy" id="2508885"/>
    <lineage>
        <taxon>Bacteria</taxon>
        <taxon>Bacillati</taxon>
        <taxon>Bacillota</taxon>
        <taxon>Bacilli</taxon>
        <taxon>Lactobacillales</taxon>
        <taxon>Enterococcaceae</taxon>
        <taxon>Vagococcus</taxon>
    </lineage>
</organism>
<comment type="similarity">
    <text evidence="7">Belongs to the binding-protein-dependent transport system permease family.</text>
</comment>
<gene>
    <name evidence="9" type="ORF">ESZ54_06950</name>
</gene>
<dbReference type="InterPro" id="IPR000515">
    <property type="entry name" value="MetI-like"/>
</dbReference>
<comment type="caution">
    <text evidence="9">The sequence shown here is derived from an EMBL/GenBank/DDBJ whole genome shotgun (WGS) entry which is preliminary data.</text>
</comment>
<feature type="transmembrane region" description="Helical" evidence="7">
    <location>
        <begin position="122"/>
        <end position="141"/>
    </location>
</feature>
<dbReference type="GO" id="GO:0005886">
    <property type="term" value="C:plasma membrane"/>
    <property type="evidence" value="ECO:0007669"/>
    <property type="project" value="UniProtKB-SubCell"/>
</dbReference>
<dbReference type="SUPFAM" id="SSF161098">
    <property type="entry name" value="MetI-like"/>
    <property type="match status" value="1"/>
</dbReference>
<dbReference type="InterPro" id="IPR035906">
    <property type="entry name" value="MetI-like_sf"/>
</dbReference>
<keyword evidence="10" id="KW-1185">Reference proteome</keyword>
<dbReference type="PROSITE" id="PS50928">
    <property type="entry name" value="ABC_TM1"/>
    <property type="match status" value="1"/>
</dbReference>
<evidence type="ECO:0000256" key="5">
    <source>
        <dbReference type="ARBA" id="ARBA00022989"/>
    </source>
</evidence>
<comment type="subcellular location">
    <subcellularLocation>
        <location evidence="1 7">Cell membrane</location>
        <topology evidence="1 7">Multi-pass membrane protein</topology>
    </subcellularLocation>
</comment>
<evidence type="ECO:0000256" key="4">
    <source>
        <dbReference type="ARBA" id="ARBA00022692"/>
    </source>
</evidence>
<dbReference type="GO" id="GO:0055085">
    <property type="term" value="P:transmembrane transport"/>
    <property type="evidence" value="ECO:0007669"/>
    <property type="project" value="InterPro"/>
</dbReference>
<feature type="transmembrane region" description="Helical" evidence="7">
    <location>
        <begin position="218"/>
        <end position="236"/>
    </location>
</feature>
<dbReference type="PANTHER" id="PTHR30151">
    <property type="entry name" value="ALKANE SULFONATE ABC TRANSPORTER-RELATED, MEMBRANE SUBUNIT"/>
    <property type="match status" value="1"/>
</dbReference>
<keyword evidence="4 7" id="KW-0812">Transmembrane</keyword>
<dbReference type="Pfam" id="PF00528">
    <property type="entry name" value="BPD_transp_1"/>
    <property type="match status" value="1"/>
</dbReference>
<evidence type="ECO:0000256" key="3">
    <source>
        <dbReference type="ARBA" id="ARBA00022475"/>
    </source>
</evidence>
<feature type="domain" description="ABC transmembrane type-1" evidence="8">
    <location>
        <begin position="56"/>
        <end position="236"/>
    </location>
</feature>
<name>A0A4S3B1T3_9ENTE</name>
<evidence type="ECO:0000256" key="2">
    <source>
        <dbReference type="ARBA" id="ARBA00022448"/>
    </source>
</evidence>
<dbReference type="AlphaFoldDB" id="A0A4S3B1T3"/>